<reference evidence="3" key="1">
    <citation type="submission" date="2020-09" db="EMBL/GenBank/DDBJ databases">
        <authorList>
            <person name="Kikuchi T."/>
        </authorList>
    </citation>
    <scope>NUCLEOTIDE SEQUENCE</scope>
    <source>
        <strain evidence="3">SH1</strain>
    </source>
</reference>
<organism evidence="3 4">
    <name type="scientific">Bursaphelenchus okinawaensis</name>
    <dbReference type="NCBI Taxonomy" id="465554"/>
    <lineage>
        <taxon>Eukaryota</taxon>
        <taxon>Metazoa</taxon>
        <taxon>Ecdysozoa</taxon>
        <taxon>Nematoda</taxon>
        <taxon>Chromadorea</taxon>
        <taxon>Rhabditida</taxon>
        <taxon>Tylenchina</taxon>
        <taxon>Tylenchomorpha</taxon>
        <taxon>Aphelenchoidea</taxon>
        <taxon>Aphelenchoididae</taxon>
        <taxon>Bursaphelenchus</taxon>
    </lineage>
</organism>
<feature type="transmembrane region" description="Helical" evidence="2">
    <location>
        <begin position="158"/>
        <end position="177"/>
    </location>
</feature>
<accession>A0A811LF00</accession>
<dbReference type="Proteomes" id="UP000614601">
    <property type="component" value="Unassembled WGS sequence"/>
</dbReference>
<dbReference type="EMBL" id="CAJFDH010000006">
    <property type="protein sequence ID" value="CAD5228050.1"/>
    <property type="molecule type" value="Genomic_DNA"/>
</dbReference>
<dbReference type="EMBL" id="CAJFCW020000006">
    <property type="protein sequence ID" value="CAG9124046.1"/>
    <property type="molecule type" value="Genomic_DNA"/>
</dbReference>
<evidence type="ECO:0000256" key="1">
    <source>
        <dbReference type="SAM" id="MobiDB-lite"/>
    </source>
</evidence>
<feature type="transmembrane region" description="Helical" evidence="2">
    <location>
        <begin position="90"/>
        <end position="109"/>
    </location>
</feature>
<keyword evidence="2" id="KW-0812">Transmembrane</keyword>
<feature type="compositionally biased region" description="Basic and acidic residues" evidence="1">
    <location>
        <begin position="1"/>
        <end position="16"/>
    </location>
</feature>
<feature type="compositionally biased region" description="Basic and acidic residues" evidence="1">
    <location>
        <begin position="35"/>
        <end position="56"/>
    </location>
</feature>
<feature type="transmembrane region" description="Helical" evidence="2">
    <location>
        <begin position="129"/>
        <end position="146"/>
    </location>
</feature>
<sequence>MRKRKSTEEESKDEAKQSLLSSGSKAEDESNELSPEVKREKNSEKQVSDKEENYHETKKRKKRFGALLGDKHGHSPEDDPEYLCCYNFRIHFVVFIMACIFGAIAFCGFVERFCTYLSDPDDSRKTVELLFIVLVVSLANGCLILGNRFRFKQLYHMYFLLLMGSVIGILVFMDQYLKVTIDALIQDPRYLQTEKELWEAFYWALPRLFKAFFTSLVLILHVMITFYVYRDYCFVVAYPNEYKHNY</sequence>
<evidence type="ECO:0000313" key="3">
    <source>
        <dbReference type="EMBL" id="CAD5228050.1"/>
    </source>
</evidence>
<protein>
    <submittedName>
        <fullName evidence="3">Uncharacterized protein</fullName>
    </submittedName>
</protein>
<gene>
    <name evidence="3" type="ORF">BOKJ2_LOCUS12484</name>
</gene>
<feature type="transmembrane region" description="Helical" evidence="2">
    <location>
        <begin position="208"/>
        <end position="229"/>
    </location>
</feature>
<comment type="caution">
    <text evidence="3">The sequence shown here is derived from an EMBL/GenBank/DDBJ whole genome shotgun (WGS) entry which is preliminary data.</text>
</comment>
<keyword evidence="2" id="KW-0472">Membrane</keyword>
<dbReference type="AlphaFoldDB" id="A0A811LF00"/>
<evidence type="ECO:0000256" key="2">
    <source>
        <dbReference type="SAM" id="Phobius"/>
    </source>
</evidence>
<feature type="region of interest" description="Disordered" evidence="1">
    <location>
        <begin position="1"/>
        <end position="58"/>
    </location>
</feature>
<keyword evidence="2" id="KW-1133">Transmembrane helix</keyword>
<dbReference type="Proteomes" id="UP000783686">
    <property type="component" value="Unassembled WGS sequence"/>
</dbReference>
<keyword evidence="4" id="KW-1185">Reference proteome</keyword>
<proteinExistence type="predicted"/>
<evidence type="ECO:0000313" key="4">
    <source>
        <dbReference type="Proteomes" id="UP000614601"/>
    </source>
</evidence>
<name>A0A811LF00_9BILA</name>